<dbReference type="GeneID" id="9095372"/>
<reference evidence="1 2" key="1">
    <citation type="journal article" date="2011" name="PLoS Genet.">
        <title>Comparative genomic analysis of human fungal pathogens causing paracoccidioidomycosis.</title>
        <authorList>
            <person name="Desjardins C.A."/>
            <person name="Champion M.D."/>
            <person name="Holder J.W."/>
            <person name="Muszewska A."/>
            <person name="Goldberg J."/>
            <person name="Bailao A.M."/>
            <person name="Brigido M.M."/>
            <person name="Ferreira M.E."/>
            <person name="Garcia A.M."/>
            <person name="Grynberg M."/>
            <person name="Gujja S."/>
            <person name="Heiman D.I."/>
            <person name="Henn M.R."/>
            <person name="Kodira C.D."/>
            <person name="Leon-Narvaez H."/>
            <person name="Longo L.V."/>
            <person name="Ma L.J."/>
            <person name="Malavazi I."/>
            <person name="Matsuo A.L."/>
            <person name="Morais F.V."/>
            <person name="Pereira M."/>
            <person name="Rodriguez-Brito S."/>
            <person name="Sakthikumar S."/>
            <person name="Salem-Izacc S.M."/>
            <person name="Sykes S.M."/>
            <person name="Teixeira M.M."/>
            <person name="Vallejo M.C."/>
            <person name="Walter M.E."/>
            <person name="Yandava C."/>
            <person name="Young S."/>
            <person name="Zeng Q."/>
            <person name="Zucker J."/>
            <person name="Felipe M.S."/>
            <person name="Goldman G.H."/>
            <person name="Haas B.J."/>
            <person name="McEwen J.G."/>
            <person name="Nino-Vega G."/>
            <person name="Puccia R."/>
            <person name="San-Blas G."/>
            <person name="Soares C.M."/>
            <person name="Birren B.W."/>
            <person name="Cuomo C.A."/>
        </authorList>
    </citation>
    <scope>NUCLEOTIDE SEQUENCE [LARGE SCALE GENOMIC DNA]</scope>
    <source>
        <strain evidence="2">ATCC MYA-826 / Pb01</strain>
    </source>
</reference>
<protein>
    <submittedName>
        <fullName evidence="1">Uncharacterized protein</fullName>
    </submittedName>
</protein>
<name>C1H581_PARBA</name>
<gene>
    <name evidence="1" type="ORF">PAAG_05922</name>
</gene>
<dbReference type="EMBL" id="KN294007">
    <property type="protein sequence ID" value="EEH34875.1"/>
    <property type="molecule type" value="Genomic_DNA"/>
</dbReference>
<evidence type="ECO:0000313" key="2">
    <source>
        <dbReference type="Proteomes" id="UP000002059"/>
    </source>
</evidence>
<proteinExistence type="predicted"/>
<dbReference type="VEuPathDB" id="FungiDB:PAAG_05922"/>
<organism evidence="1 2">
    <name type="scientific">Paracoccidioides lutzii (strain ATCC MYA-826 / Pb01)</name>
    <name type="common">Paracoccidioides brasiliensis</name>
    <dbReference type="NCBI Taxonomy" id="502779"/>
    <lineage>
        <taxon>Eukaryota</taxon>
        <taxon>Fungi</taxon>
        <taxon>Dikarya</taxon>
        <taxon>Ascomycota</taxon>
        <taxon>Pezizomycotina</taxon>
        <taxon>Eurotiomycetes</taxon>
        <taxon>Eurotiomycetidae</taxon>
        <taxon>Onygenales</taxon>
        <taxon>Ajellomycetaceae</taxon>
        <taxon>Paracoccidioides</taxon>
    </lineage>
</organism>
<sequence length="72" mass="8131">MSVLRRKPVELNSETGHVDFLLDGQHRTRLMFLLQHHNPGAALLIEAIGVSCRYCPRVSAQPPAGFQFLFDK</sequence>
<dbReference type="AlphaFoldDB" id="C1H581"/>
<keyword evidence="2" id="KW-1185">Reference proteome</keyword>
<dbReference type="KEGG" id="pbl:PAAG_05922"/>
<evidence type="ECO:0000313" key="1">
    <source>
        <dbReference type="EMBL" id="EEH34875.1"/>
    </source>
</evidence>
<dbReference type="Proteomes" id="UP000002059">
    <property type="component" value="Partially assembled WGS sequence"/>
</dbReference>
<dbReference type="HOGENOM" id="CLU_2722868_0_0_1"/>
<dbReference type="RefSeq" id="XP_002792134.1">
    <property type="nucleotide sequence ID" value="XM_002792088.1"/>
</dbReference>
<accession>C1H581</accession>